<evidence type="ECO:0000313" key="2">
    <source>
        <dbReference type="EMBL" id="KAF4689137.1"/>
    </source>
</evidence>
<feature type="domain" description="DDHD" evidence="1">
    <location>
        <begin position="356"/>
        <end position="509"/>
    </location>
</feature>
<comment type="caution">
    <text evidence="2">The sequence shown here is derived from an EMBL/GenBank/DDBJ whole genome shotgun (WGS) entry which is preliminary data.</text>
</comment>
<dbReference type="GO" id="GO:0005737">
    <property type="term" value="C:cytoplasm"/>
    <property type="evidence" value="ECO:0007669"/>
    <property type="project" value="TreeGrafter"/>
</dbReference>
<dbReference type="Proteomes" id="UP000541610">
    <property type="component" value="Unassembled WGS sequence"/>
</dbReference>
<sequence length="509" mass="55936">MAAAIDTGTYQFTVNAPPSEYIGAESLVGGFVWVHQPCFGEGSVATTLDRDNDKAAEASWTAFPQCDQDRLDAAVTTGKDEVCVYGCRWIVDIRAGTMTARFWRAQPKRVARALWHKEGVPYTEEESIMIDNWAKSTIITTTPLVLPDGNRRIELNPETREIVEVVNTMGWFLSPKTPITRGWPGIPVHGDSAAPVTDLVRKAWQILQWGIVAHQAFSQPGLVEQCRGLRSMVNEEGAATRIEFLPVEWHSVIHTQGDAVQRQLEAITLPSVPMLRNNALTEARNLLRVLDEAGTMTNDCISDVRSYLASLGPSNPPVRISFICHSLGSVIIYDILQRQKDATIPPKERLDFGPQCPVAVACLFLIGSPVALFLTCRGSCADIIPEHICARMFNVFNPTDPVAYRLEPLLSLRMKDAPPEHVPDYSGGGGVKAHVQLKGVMKAFADSAYDVATKDGGIKKAFIAPMKSLLGLDADEVASLQTATESIKAINGGERIDWVVVLAWWREYS</sequence>
<name>A0A7J6NZY4_PEROL</name>
<dbReference type="SMART" id="SM01127">
    <property type="entry name" value="DDHD"/>
    <property type="match status" value="1"/>
</dbReference>
<dbReference type="PANTHER" id="PTHR23509">
    <property type="entry name" value="PA-PL1 PHOSPHOLIPASE FAMILY"/>
    <property type="match status" value="1"/>
</dbReference>
<gene>
    <name evidence="2" type="ORF">FOZ60_001991</name>
</gene>
<reference evidence="2 3" key="1">
    <citation type="submission" date="2020-04" db="EMBL/GenBank/DDBJ databases">
        <title>Perkinsus olseni comparative genomics.</title>
        <authorList>
            <person name="Bogema D.R."/>
        </authorList>
    </citation>
    <scope>NUCLEOTIDE SEQUENCE [LARGE SCALE GENOMIC DNA]</scope>
    <source>
        <strain evidence="2">00978-12</strain>
    </source>
</reference>
<dbReference type="AlphaFoldDB" id="A0A7J6NZY4"/>
<dbReference type="EMBL" id="JABANP010000132">
    <property type="protein sequence ID" value="KAF4689137.1"/>
    <property type="molecule type" value="Genomic_DNA"/>
</dbReference>
<dbReference type="Pfam" id="PF02862">
    <property type="entry name" value="DDHD"/>
    <property type="match status" value="1"/>
</dbReference>
<dbReference type="PROSITE" id="PS51043">
    <property type="entry name" value="DDHD"/>
    <property type="match status" value="1"/>
</dbReference>
<evidence type="ECO:0000313" key="3">
    <source>
        <dbReference type="Proteomes" id="UP000541610"/>
    </source>
</evidence>
<dbReference type="PANTHER" id="PTHR23509:SF10">
    <property type="entry name" value="LD21067P"/>
    <property type="match status" value="1"/>
</dbReference>
<dbReference type="OrthoDB" id="69269at2759"/>
<proteinExistence type="predicted"/>
<accession>A0A7J6NZY4</accession>
<protein>
    <recommendedName>
        <fullName evidence="1">DDHD domain-containing protein</fullName>
    </recommendedName>
</protein>
<dbReference type="InterPro" id="IPR004177">
    <property type="entry name" value="DDHD_dom"/>
</dbReference>
<evidence type="ECO:0000259" key="1">
    <source>
        <dbReference type="PROSITE" id="PS51043"/>
    </source>
</evidence>
<dbReference type="InterPro" id="IPR029058">
    <property type="entry name" value="AB_hydrolase_fold"/>
</dbReference>
<dbReference type="GO" id="GO:0046872">
    <property type="term" value="F:metal ion binding"/>
    <property type="evidence" value="ECO:0007669"/>
    <property type="project" value="InterPro"/>
</dbReference>
<dbReference type="SUPFAM" id="SSF53474">
    <property type="entry name" value="alpha/beta-Hydrolases"/>
    <property type="match status" value="1"/>
</dbReference>
<dbReference type="GO" id="GO:0004620">
    <property type="term" value="F:phospholipase activity"/>
    <property type="evidence" value="ECO:0007669"/>
    <property type="project" value="TreeGrafter"/>
</dbReference>
<organism evidence="2 3">
    <name type="scientific">Perkinsus olseni</name>
    <name type="common">Perkinsus atlanticus</name>
    <dbReference type="NCBI Taxonomy" id="32597"/>
    <lineage>
        <taxon>Eukaryota</taxon>
        <taxon>Sar</taxon>
        <taxon>Alveolata</taxon>
        <taxon>Perkinsozoa</taxon>
        <taxon>Perkinsea</taxon>
        <taxon>Perkinsida</taxon>
        <taxon>Perkinsidae</taxon>
        <taxon>Perkinsus</taxon>
    </lineage>
</organism>
<dbReference type="InterPro" id="IPR058055">
    <property type="entry name" value="PA-PLA1"/>
</dbReference>